<evidence type="ECO:0000256" key="1">
    <source>
        <dbReference type="SAM" id="MobiDB-lite"/>
    </source>
</evidence>
<feature type="region of interest" description="Disordered" evidence="1">
    <location>
        <begin position="312"/>
        <end position="344"/>
    </location>
</feature>
<dbReference type="GeneID" id="19892973"/>
<evidence type="ECO:0000313" key="2">
    <source>
        <dbReference type="EMBL" id="EJP61094.1"/>
    </source>
</evidence>
<dbReference type="PANTHER" id="PTHR37538">
    <property type="entry name" value="BTB DOMAIN-CONTAINING PROTEIN"/>
    <property type="match status" value="1"/>
</dbReference>
<feature type="region of interest" description="Disordered" evidence="1">
    <location>
        <begin position="1"/>
        <end position="25"/>
    </location>
</feature>
<evidence type="ECO:0000313" key="3">
    <source>
        <dbReference type="Proteomes" id="UP000002762"/>
    </source>
</evidence>
<dbReference type="AlphaFoldDB" id="J4KKV1"/>
<name>J4KKV1_BEAB2</name>
<organism evidence="2 3">
    <name type="scientific">Beauveria bassiana (strain ARSEF 2860)</name>
    <name type="common">White muscardine disease fungus</name>
    <name type="synonym">Tritirachium shiotae</name>
    <dbReference type="NCBI Taxonomy" id="655819"/>
    <lineage>
        <taxon>Eukaryota</taxon>
        <taxon>Fungi</taxon>
        <taxon>Dikarya</taxon>
        <taxon>Ascomycota</taxon>
        <taxon>Pezizomycotina</taxon>
        <taxon>Sordariomycetes</taxon>
        <taxon>Hypocreomycetidae</taxon>
        <taxon>Hypocreales</taxon>
        <taxon>Cordycipitaceae</taxon>
        <taxon>Beauveria</taxon>
    </lineage>
</organism>
<keyword evidence="3" id="KW-1185">Reference proteome</keyword>
<evidence type="ECO:0008006" key="4">
    <source>
        <dbReference type="Google" id="ProtNLM"/>
    </source>
</evidence>
<dbReference type="Proteomes" id="UP000002762">
    <property type="component" value="Unassembled WGS sequence"/>
</dbReference>
<reference evidence="2 3" key="1">
    <citation type="journal article" date="2012" name="Sci. Rep.">
        <title>Genomic perspectives on the evolution of fungal entomopathogenicity in Beauveria bassiana.</title>
        <authorList>
            <person name="Xiao G."/>
            <person name="Ying S.H."/>
            <person name="Zheng P."/>
            <person name="Wang Z.L."/>
            <person name="Zhang S."/>
            <person name="Xie X.Q."/>
            <person name="Shang Y."/>
            <person name="St Leger R.J."/>
            <person name="Zhao G.P."/>
            <person name="Wang C."/>
            <person name="Feng M.G."/>
        </authorList>
    </citation>
    <scope>NUCLEOTIDE SEQUENCE [LARGE SCALE GENOMIC DNA]</scope>
    <source>
        <strain evidence="2 3">ARSEF 2860</strain>
    </source>
</reference>
<dbReference type="InParanoid" id="J4KKV1"/>
<dbReference type="HOGENOM" id="CLU_057539_0_0_1"/>
<dbReference type="PANTHER" id="PTHR37538:SF1">
    <property type="entry name" value="BTB DOMAIN-CONTAINING PROTEIN"/>
    <property type="match status" value="1"/>
</dbReference>
<feature type="compositionally biased region" description="Basic and acidic residues" evidence="1">
    <location>
        <begin position="261"/>
        <end position="282"/>
    </location>
</feature>
<accession>J4KKV1</accession>
<sequence length="401" mass="44511">MKKKKSKKIPDSTDSAVPAVNKTADSRPETSVFTAPIKTFQTNDGSRFNILLPLLKECPKLADKVSDQWGIEPKLDITPQVGHILVNYLFTKRYEHIRPEGSSDEERFLAELATDIRVYAFAQQMDFVSLQNLAICEIQRIGRLLPFVTIVDQVRIAYPQIPSDDLWFIGYLKSGIKSLAESESALPKQGTLSVSDVLLQGFIESYTSGISSGKRSPKATPCTSQDGFTLVMSQITESEPEANAEGSLMNHRLGAESEAEPPVHRDRHESDEGLRGSLLEEKRSEVETCPLVDELKIEPEIEAEKPIADETAHNDNDIWGSCSRREPAKTSPGRHLTQPLPDFEPRKPVVESIFTFGETGWGGQPTCPLRSEHVFGDGLTGCTNCQNFVHRISKKFATAQI</sequence>
<gene>
    <name evidence="2" type="ORF">BBA_09961</name>
</gene>
<protein>
    <recommendedName>
        <fullName evidence="4">BTB domain-containing protein</fullName>
    </recommendedName>
</protein>
<dbReference type="STRING" id="655819.J4KKV1"/>
<dbReference type="EMBL" id="JH725226">
    <property type="protein sequence ID" value="EJP61094.1"/>
    <property type="molecule type" value="Genomic_DNA"/>
</dbReference>
<feature type="region of interest" description="Disordered" evidence="1">
    <location>
        <begin position="255"/>
        <end position="282"/>
    </location>
</feature>
<dbReference type="RefSeq" id="XP_008603280.1">
    <property type="nucleotide sequence ID" value="XM_008605058.1"/>
</dbReference>
<proteinExistence type="predicted"/>